<protein>
    <recommendedName>
        <fullName evidence="1">non-specific serine/threonine protein kinase</fullName>
        <ecNumber evidence="1">2.7.11.1</ecNumber>
    </recommendedName>
</protein>
<feature type="domain" description="Protein kinase" evidence="11">
    <location>
        <begin position="13"/>
        <end position="274"/>
    </location>
</feature>
<dbReference type="RefSeq" id="WP_095673396.1">
    <property type="nucleotide sequence ID" value="NZ_CP016773.1"/>
</dbReference>
<feature type="domain" description="PASTA" evidence="12">
    <location>
        <begin position="502"/>
        <end position="568"/>
    </location>
</feature>
<dbReference type="SMART" id="SM00220">
    <property type="entry name" value="S_TKc"/>
    <property type="match status" value="1"/>
</dbReference>
<dbReference type="OrthoDB" id="9762169at2"/>
<dbReference type="SMART" id="SM00740">
    <property type="entry name" value="PASTA"/>
    <property type="match status" value="4"/>
</dbReference>
<dbReference type="CDD" id="cd06577">
    <property type="entry name" value="PASTA_pknB"/>
    <property type="match status" value="3"/>
</dbReference>
<sequence length="632" mass="68338">MSDLTGELIDGRYQLIRQMATGGMASIYEALDTRLDRKVAVKIMHPHLAQDEQFVERFIREAKAAAALSHPNIVAVQDQGWNQNGTPAIFLVMEMIEGHTLREYLNEQGSLSVKDGIKFLLPVLSALSAAHKIGIVHRDLKPENILISKEGRIKIADFGLAKGPLLGGTMTAESSVILGSVSYLSPEQVQRGIADSRSDIYSIAITAFEIFTGKKPFEGAEPIQIAYMHVNNRVPKISSLVSGIPEQLDDLIYRATSSNPDERPRDATVFHEELSRINQALSPKENQLSLELDIPIEPMRPKPTRKSLRAKVRELTESIPTPAPRETTEEVRKRKKASKRVRRNRKIALLMAVVVGIVGWYVLIGPGSRVVVPSTVGASQSEVSAALEPLGLTSLIIEKQFSEDIAEGRVIQSLPEAGGRVDAGGTVKLIVSKGPERFTLPLVVGLTPEAATNLIAKMPLDLKPLSEEFSTTVPKGYVIDSNPPSGEKVKRGSVVVIRVSKGIEQVALTSYIGKSSDQALNELQDAGFAVTSTYAFSETRLAGEVISQKPAGGATADKGSAVALVISKGTQYAYIPNLFSIEEAKAVQALKDLELKVVVKKIGKKAVKKVTNISPKVGSKVKRGSTVTITVG</sequence>
<dbReference type="GO" id="GO:0004674">
    <property type="term" value="F:protein serine/threonine kinase activity"/>
    <property type="evidence" value="ECO:0007669"/>
    <property type="project" value="UniProtKB-KW"/>
</dbReference>
<dbReference type="NCBIfam" id="NF033483">
    <property type="entry name" value="PknB_PASTA_kin"/>
    <property type="match status" value="1"/>
</dbReference>
<dbReference type="PROSITE" id="PS51178">
    <property type="entry name" value="PASTA"/>
    <property type="match status" value="4"/>
</dbReference>
<proteinExistence type="predicted"/>
<dbReference type="CDD" id="cd14014">
    <property type="entry name" value="STKc_PknB_like"/>
    <property type="match status" value="1"/>
</dbReference>
<evidence type="ECO:0000256" key="2">
    <source>
        <dbReference type="ARBA" id="ARBA00022527"/>
    </source>
</evidence>
<keyword evidence="5 13" id="KW-0418">Kinase</keyword>
<dbReference type="EMBL" id="CP016773">
    <property type="protein sequence ID" value="ASY15802.1"/>
    <property type="molecule type" value="Genomic_DNA"/>
</dbReference>
<evidence type="ECO:0000256" key="3">
    <source>
        <dbReference type="ARBA" id="ARBA00022679"/>
    </source>
</evidence>
<evidence type="ECO:0000256" key="6">
    <source>
        <dbReference type="ARBA" id="ARBA00022840"/>
    </source>
</evidence>
<dbReference type="GO" id="GO:0045717">
    <property type="term" value="P:negative regulation of fatty acid biosynthetic process"/>
    <property type="evidence" value="ECO:0007669"/>
    <property type="project" value="UniProtKB-ARBA"/>
</dbReference>
<dbReference type="Gene3D" id="3.30.200.20">
    <property type="entry name" value="Phosphorylase Kinase, domain 1"/>
    <property type="match status" value="1"/>
</dbReference>
<keyword evidence="10" id="KW-1133">Transmembrane helix</keyword>
<dbReference type="GO" id="GO:0005524">
    <property type="term" value="F:ATP binding"/>
    <property type="evidence" value="ECO:0007669"/>
    <property type="project" value="UniProtKB-KW"/>
</dbReference>
<keyword evidence="14" id="KW-1185">Reference proteome</keyword>
<dbReference type="InterPro" id="IPR000719">
    <property type="entry name" value="Prot_kinase_dom"/>
</dbReference>
<dbReference type="InterPro" id="IPR005543">
    <property type="entry name" value="PASTA_dom"/>
</dbReference>
<evidence type="ECO:0000259" key="12">
    <source>
        <dbReference type="PROSITE" id="PS51178"/>
    </source>
</evidence>
<dbReference type="PROSITE" id="PS00108">
    <property type="entry name" value="PROTEIN_KINASE_ST"/>
    <property type="match status" value="1"/>
</dbReference>
<evidence type="ECO:0000259" key="11">
    <source>
        <dbReference type="PROSITE" id="PS50011"/>
    </source>
</evidence>
<dbReference type="FunFam" id="1.10.510.10:FF:000021">
    <property type="entry name" value="Serine/threonine protein kinase"/>
    <property type="match status" value="1"/>
</dbReference>
<evidence type="ECO:0000256" key="1">
    <source>
        <dbReference type="ARBA" id="ARBA00012513"/>
    </source>
</evidence>
<dbReference type="KEGG" id="psuf:A1sIA56_02560"/>
<name>A0A249KG86_9ACTN</name>
<evidence type="ECO:0000256" key="9">
    <source>
        <dbReference type="SAM" id="MobiDB-lite"/>
    </source>
</evidence>
<dbReference type="SUPFAM" id="SSF56112">
    <property type="entry name" value="Protein kinase-like (PK-like)"/>
    <property type="match status" value="1"/>
</dbReference>
<organism evidence="13 14">
    <name type="scientific">Candidatus Planktophila sulfonica</name>
    <dbReference type="NCBI Taxonomy" id="1884904"/>
    <lineage>
        <taxon>Bacteria</taxon>
        <taxon>Bacillati</taxon>
        <taxon>Actinomycetota</taxon>
        <taxon>Actinomycetes</taxon>
        <taxon>Candidatus Nanopelagicales</taxon>
        <taxon>Candidatus Nanopelagicaceae</taxon>
        <taxon>Candidatus Planktophila</taxon>
    </lineage>
</organism>
<dbReference type="AlphaFoldDB" id="A0A249KG86"/>
<gene>
    <name evidence="13" type="ORF">A1sIA56_02560</name>
</gene>
<comment type="catalytic activity">
    <reaction evidence="8">
        <text>L-seryl-[protein] + ATP = O-phospho-L-seryl-[protein] + ADP + H(+)</text>
        <dbReference type="Rhea" id="RHEA:17989"/>
        <dbReference type="Rhea" id="RHEA-COMP:9863"/>
        <dbReference type="Rhea" id="RHEA-COMP:11604"/>
        <dbReference type="ChEBI" id="CHEBI:15378"/>
        <dbReference type="ChEBI" id="CHEBI:29999"/>
        <dbReference type="ChEBI" id="CHEBI:30616"/>
        <dbReference type="ChEBI" id="CHEBI:83421"/>
        <dbReference type="ChEBI" id="CHEBI:456216"/>
        <dbReference type="EC" id="2.7.11.1"/>
    </reaction>
</comment>
<keyword evidence="10" id="KW-0472">Membrane</keyword>
<dbReference type="PROSITE" id="PS50011">
    <property type="entry name" value="PROTEIN_KINASE_DOM"/>
    <property type="match status" value="1"/>
</dbReference>
<keyword evidence="3" id="KW-0808">Transferase</keyword>
<evidence type="ECO:0000256" key="10">
    <source>
        <dbReference type="SAM" id="Phobius"/>
    </source>
</evidence>
<feature type="domain" description="PASTA" evidence="12">
    <location>
        <begin position="434"/>
        <end position="501"/>
    </location>
</feature>
<comment type="catalytic activity">
    <reaction evidence="7">
        <text>L-threonyl-[protein] + ATP = O-phospho-L-threonyl-[protein] + ADP + H(+)</text>
        <dbReference type="Rhea" id="RHEA:46608"/>
        <dbReference type="Rhea" id="RHEA-COMP:11060"/>
        <dbReference type="Rhea" id="RHEA-COMP:11605"/>
        <dbReference type="ChEBI" id="CHEBI:15378"/>
        <dbReference type="ChEBI" id="CHEBI:30013"/>
        <dbReference type="ChEBI" id="CHEBI:30616"/>
        <dbReference type="ChEBI" id="CHEBI:61977"/>
        <dbReference type="ChEBI" id="CHEBI:456216"/>
        <dbReference type="EC" id="2.7.11.1"/>
    </reaction>
</comment>
<keyword evidence="2" id="KW-0723">Serine/threonine-protein kinase</keyword>
<dbReference type="EC" id="2.7.11.1" evidence="1"/>
<evidence type="ECO:0000256" key="8">
    <source>
        <dbReference type="ARBA" id="ARBA00048679"/>
    </source>
</evidence>
<dbReference type="PANTHER" id="PTHR43289">
    <property type="entry name" value="MITOGEN-ACTIVATED PROTEIN KINASE KINASE KINASE 20-RELATED"/>
    <property type="match status" value="1"/>
</dbReference>
<dbReference type="Pfam" id="PF00069">
    <property type="entry name" value="Pkinase"/>
    <property type="match status" value="1"/>
</dbReference>
<dbReference type="Gene3D" id="3.30.10.20">
    <property type="match status" value="4"/>
</dbReference>
<evidence type="ECO:0000256" key="4">
    <source>
        <dbReference type="ARBA" id="ARBA00022741"/>
    </source>
</evidence>
<keyword evidence="4" id="KW-0547">Nucleotide-binding</keyword>
<evidence type="ECO:0000256" key="7">
    <source>
        <dbReference type="ARBA" id="ARBA00047899"/>
    </source>
</evidence>
<dbReference type="InterPro" id="IPR011009">
    <property type="entry name" value="Kinase-like_dom_sf"/>
</dbReference>
<dbReference type="Proteomes" id="UP000217215">
    <property type="component" value="Chromosome"/>
</dbReference>
<evidence type="ECO:0000256" key="5">
    <source>
        <dbReference type="ARBA" id="ARBA00022777"/>
    </source>
</evidence>
<dbReference type="Gene3D" id="1.10.510.10">
    <property type="entry name" value="Transferase(Phosphotransferase) domain 1"/>
    <property type="match status" value="1"/>
</dbReference>
<accession>A0A249KG86</accession>
<feature type="domain" description="PASTA" evidence="12">
    <location>
        <begin position="367"/>
        <end position="433"/>
    </location>
</feature>
<feature type="domain" description="PASTA" evidence="12">
    <location>
        <begin position="569"/>
        <end position="632"/>
    </location>
</feature>
<feature type="region of interest" description="Disordered" evidence="9">
    <location>
        <begin position="316"/>
        <end position="337"/>
    </location>
</feature>
<dbReference type="FunFam" id="3.30.200.20:FF:000035">
    <property type="entry name" value="Serine/threonine protein kinase Stk1"/>
    <property type="match status" value="1"/>
</dbReference>
<dbReference type="InterPro" id="IPR008271">
    <property type="entry name" value="Ser/Thr_kinase_AS"/>
</dbReference>
<dbReference type="PANTHER" id="PTHR43289:SF34">
    <property type="entry name" value="SERINE_THREONINE-PROTEIN KINASE YBDM-RELATED"/>
    <property type="match status" value="1"/>
</dbReference>
<dbReference type="Pfam" id="PF03793">
    <property type="entry name" value="PASTA"/>
    <property type="match status" value="4"/>
</dbReference>
<keyword evidence="6" id="KW-0067">ATP-binding</keyword>
<evidence type="ECO:0000313" key="14">
    <source>
        <dbReference type="Proteomes" id="UP000217215"/>
    </source>
</evidence>
<evidence type="ECO:0000313" key="13">
    <source>
        <dbReference type="EMBL" id="ASY15802.1"/>
    </source>
</evidence>
<feature type="transmembrane region" description="Helical" evidence="10">
    <location>
        <begin position="347"/>
        <end position="364"/>
    </location>
</feature>
<reference evidence="13 14" key="1">
    <citation type="submission" date="2016-07" db="EMBL/GenBank/DDBJ databases">
        <title>High microdiversification within the ubiquitous acI lineage of Actinobacteria.</title>
        <authorList>
            <person name="Neuenschwander S.M."/>
            <person name="Salcher M."/>
            <person name="Ghai R."/>
            <person name="Pernthaler J."/>
        </authorList>
    </citation>
    <scope>NUCLEOTIDE SEQUENCE [LARGE SCALE GENOMIC DNA]</scope>
    <source>
        <strain evidence="13">MMS-IA-56</strain>
    </source>
</reference>
<keyword evidence="10" id="KW-0812">Transmembrane</keyword>